<evidence type="ECO:0008006" key="4">
    <source>
        <dbReference type="Google" id="ProtNLM"/>
    </source>
</evidence>
<protein>
    <recommendedName>
        <fullName evidence="4">DUF4240 domain-containing protein</fullName>
    </recommendedName>
</protein>
<evidence type="ECO:0000313" key="3">
    <source>
        <dbReference type="Proteomes" id="UP000636918"/>
    </source>
</evidence>
<sequence length="271" mass="30694">MDAATIVVTAAVTLVATLIAQALREFTRGHVESQAAAKAEERAKAREGRDEVRQMSRENREEARQVEREQREDEWKREQERREEQRAHLAEARRREELASEEIDKAVSRAVQLVPAVARSRFADDRKERQASAELRGLFEEISAQAAYLPADLRVRIVGLADLLGAADEMEAGVQYGTPYHYHSVYTIARRCGEEAHELLAAFLRHDSLPHPSKTIAEYALAYEDLVRDKESEFAMEIAEEAGSRTDWLRARPGFAKSLGELEPEPKADQE</sequence>
<proteinExistence type="predicted"/>
<keyword evidence="3" id="KW-1185">Reference proteome</keyword>
<evidence type="ECO:0000313" key="2">
    <source>
        <dbReference type="EMBL" id="MBL0749788.1"/>
    </source>
</evidence>
<accession>A0ABS1LEI3</accession>
<name>A0ABS1LEI3_9ACTN</name>
<evidence type="ECO:0000256" key="1">
    <source>
        <dbReference type="SAM" id="MobiDB-lite"/>
    </source>
</evidence>
<dbReference type="EMBL" id="JAERSG010000007">
    <property type="protein sequence ID" value="MBL0749788.1"/>
    <property type="molecule type" value="Genomic_DNA"/>
</dbReference>
<dbReference type="Proteomes" id="UP000636918">
    <property type="component" value="Unassembled WGS sequence"/>
</dbReference>
<feature type="region of interest" description="Disordered" evidence="1">
    <location>
        <begin position="37"/>
        <end position="81"/>
    </location>
</feature>
<dbReference type="RefSeq" id="WP_201940308.1">
    <property type="nucleotide sequence ID" value="NZ_JAERSG010000007.1"/>
</dbReference>
<feature type="compositionally biased region" description="Basic and acidic residues" evidence="1">
    <location>
        <begin position="38"/>
        <end position="81"/>
    </location>
</feature>
<comment type="caution">
    <text evidence="2">The sequence shown here is derived from an EMBL/GenBank/DDBJ whole genome shotgun (WGS) entry which is preliminary data.</text>
</comment>
<gene>
    <name evidence="2" type="ORF">JI751_19370</name>
</gene>
<organism evidence="2 3">
    <name type="scientific">Nocardioides baculatus</name>
    <dbReference type="NCBI Taxonomy" id="2801337"/>
    <lineage>
        <taxon>Bacteria</taxon>
        <taxon>Bacillati</taxon>
        <taxon>Actinomycetota</taxon>
        <taxon>Actinomycetes</taxon>
        <taxon>Propionibacteriales</taxon>
        <taxon>Nocardioidaceae</taxon>
        <taxon>Nocardioides</taxon>
    </lineage>
</organism>
<reference evidence="2 3" key="1">
    <citation type="submission" date="2021-01" db="EMBL/GenBank/DDBJ databases">
        <title>Genome seq and assembly of Nocardiodes sp. G10.</title>
        <authorList>
            <person name="Chhetri G."/>
        </authorList>
    </citation>
    <scope>NUCLEOTIDE SEQUENCE [LARGE SCALE GENOMIC DNA]</scope>
    <source>
        <strain evidence="2 3">G10</strain>
    </source>
</reference>